<dbReference type="Proteomes" id="UP001054945">
    <property type="component" value="Unassembled WGS sequence"/>
</dbReference>
<protein>
    <submittedName>
        <fullName evidence="2">Uncharacterized protein</fullName>
    </submittedName>
</protein>
<dbReference type="AlphaFoldDB" id="A0AAV4N264"/>
<evidence type="ECO:0000256" key="1">
    <source>
        <dbReference type="SAM" id="MobiDB-lite"/>
    </source>
</evidence>
<organism evidence="2 3">
    <name type="scientific">Caerostris extrusa</name>
    <name type="common">Bark spider</name>
    <name type="synonym">Caerostris bankana</name>
    <dbReference type="NCBI Taxonomy" id="172846"/>
    <lineage>
        <taxon>Eukaryota</taxon>
        <taxon>Metazoa</taxon>
        <taxon>Ecdysozoa</taxon>
        <taxon>Arthropoda</taxon>
        <taxon>Chelicerata</taxon>
        <taxon>Arachnida</taxon>
        <taxon>Araneae</taxon>
        <taxon>Araneomorphae</taxon>
        <taxon>Entelegynae</taxon>
        <taxon>Araneoidea</taxon>
        <taxon>Araneidae</taxon>
        <taxon>Caerostris</taxon>
    </lineage>
</organism>
<evidence type="ECO:0000313" key="2">
    <source>
        <dbReference type="EMBL" id="GIX78518.1"/>
    </source>
</evidence>
<evidence type="ECO:0000313" key="3">
    <source>
        <dbReference type="Proteomes" id="UP001054945"/>
    </source>
</evidence>
<comment type="caution">
    <text evidence="2">The sequence shown here is derived from an EMBL/GenBank/DDBJ whole genome shotgun (WGS) entry which is preliminary data.</text>
</comment>
<gene>
    <name evidence="2" type="ORF">CEXT_182291</name>
</gene>
<feature type="compositionally biased region" description="Polar residues" evidence="1">
    <location>
        <begin position="85"/>
        <end position="95"/>
    </location>
</feature>
<feature type="region of interest" description="Disordered" evidence="1">
    <location>
        <begin position="78"/>
        <end position="102"/>
    </location>
</feature>
<sequence>MSIECDIGRILQLLHPKVKVLLDEYIGIFQNQHGKLQYSQYFNLALQATAPYPDIPFLTVRLVILQVKIQTNLPSRKHAGGQPNVACQGNPNTQFLRKIERG</sequence>
<reference evidence="2 3" key="1">
    <citation type="submission" date="2021-06" db="EMBL/GenBank/DDBJ databases">
        <title>Caerostris extrusa draft genome.</title>
        <authorList>
            <person name="Kono N."/>
            <person name="Arakawa K."/>
        </authorList>
    </citation>
    <scope>NUCLEOTIDE SEQUENCE [LARGE SCALE GENOMIC DNA]</scope>
</reference>
<keyword evidence="3" id="KW-1185">Reference proteome</keyword>
<accession>A0AAV4N264</accession>
<proteinExistence type="predicted"/>
<name>A0AAV4N264_CAEEX</name>
<dbReference type="EMBL" id="BPLR01020419">
    <property type="protein sequence ID" value="GIX78518.1"/>
    <property type="molecule type" value="Genomic_DNA"/>
</dbReference>